<dbReference type="InterPro" id="IPR040079">
    <property type="entry name" value="Glutathione_S-Trfase"/>
</dbReference>
<dbReference type="Gene3D" id="3.40.30.10">
    <property type="entry name" value="Glutaredoxin"/>
    <property type="match status" value="1"/>
</dbReference>
<dbReference type="PANTHER" id="PTHR42673">
    <property type="entry name" value="MALEYLACETOACETATE ISOMERASE"/>
    <property type="match status" value="1"/>
</dbReference>
<dbReference type="InterPro" id="IPR036282">
    <property type="entry name" value="Glutathione-S-Trfase_C_sf"/>
</dbReference>
<dbReference type="GO" id="GO:0004364">
    <property type="term" value="F:glutathione transferase activity"/>
    <property type="evidence" value="ECO:0007669"/>
    <property type="project" value="TreeGrafter"/>
</dbReference>
<reference evidence="2" key="2">
    <citation type="submission" date="2020-09" db="EMBL/GenBank/DDBJ databases">
        <authorList>
            <person name="Sun Q."/>
            <person name="Kim S."/>
        </authorList>
    </citation>
    <scope>NUCLEOTIDE SEQUENCE</scope>
    <source>
        <strain evidence="2">KCTC 32513</strain>
    </source>
</reference>
<name>A0A8J3G0V0_9PROT</name>
<protein>
    <submittedName>
        <fullName evidence="2">Glutathione S-transferase</fullName>
    </submittedName>
</protein>
<dbReference type="Gene3D" id="1.20.1050.10">
    <property type="match status" value="1"/>
</dbReference>
<dbReference type="Pfam" id="PF13409">
    <property type="entry name" value="GST_N_2"/>
    <property type="match status" value="1"/>
</dbReference>
<gene>
    <name evidence="2" type="primary">gst8</name>
    <name evidence="2" type="ORF">GCM10009069_01430</name>
</gene>
<dbReference type="SUPFAM" id="SSF47616">
    <property type="entry name" value="GST C-terminal domain-like"/>
    <property type="match status" value="1"/>
</dbReference>
<dbReference type="InterPro" id="IPR036249">
    <property type="entry name" value="Thioredoxin-like_sf"/>
</dbReference>
<feature type="domain" description="GST N-terminal" evidence="1">
    <location>
        <begin position="3"/>
        <end position="83"/>
    </location>
</feature>
<dbReference type="SFLD" id="SFLDS00019">
    <property type="entry name" value="Glutathione_Transferase_(cytos"/>
    <property type="match status" value="1"/>
</dbReference>
<dbReference type="EMBL" id="BMZH01000001">
    <property type="protein sequence ID" value="GHA82045.1"/>
    <property type="molecule type" value="Genomic_DNA"/>
</dbReference>
<evidence type="ECO:0000259" key="1">
    <source>
        <dbReference type="PROSITE" id="PS50404"/>
    </source>
</evidence>
<dbReference type="PROSITE" id="PS50404">
    <property type="entry name" value="GST_NTER"/>
    <property type="match status" value="1"/>
</dbReference>
<keyword evidence="3" id="KW-1185">Reference proteome</keyword>
<sequence length="214" mass="24589">MALKLFIGNYNYSSWSLRPWLILRKMEVPFQTELVDLDVPGYKERLLEISPMGTVPVLDVNDERIPDSLAIAEFCAKMVPNLWPRDEVDRAEARRVTHLMHEGFDALRREAPMNLKRRTEGPMPQACLEDAATIVEMWDDLLSKHDGPYLFNEWSIADAFYAPVATRFESYGLPRSHRSDTYISELMSDGHFQDWEALAFAETHVLPDTDAVNA</sequence>
<comment type="caution">
    <text evidence="2">The sequence shown here is derived from an EMBL/GenBank/DDBJ whole genome shotgun (WGS) entry which is preliminary data.</text>
</comment>
<dbReference type="PANTHER" id="PTHR42673:SF4">
    <property type="entry name" value="MALEYLACETOACETATE ISOMERASE"/>
    <property type="match status" value="1"/>
</dbReference>
<organism evidence="2 3">
    <name type="scientific">Algimonas arctica</name>
    <dbReference type="NCBI Taxonomy" id="1479486"/>
    <lineage>
        <taxon>Bacteria</taxon>
        <taxon>Pseudomonadati</taxon>
        <taxon>Pseudomonadota</taxon>
        <taxon>Alphaproteobacteria</taxon>
        <taxon>Maricaulales</taxon>
        <taxon>Robiginitomaculaceae</taxon>
        <taxon>Algimonas</taxon>
    </lineage>
</organism>
<evidence type="ECO:0000313" key="2">
    <source>
        <dbReference type="EMBL" id="GHA82045.1"/>
    </source>
</evidence>
<dbReference type="GO" id="GO:0006559">
    <property type="term" value="P:L-phenylalanine catabolic process"/>
    <property type="evidence" value="ECO:0007669"/>
    <property type="project" value="TreeGrafter"/>
</dbReference>
<dbReference type="RefSeq" id="WP_189494336.1">
    <property type="nucleotide sequence ID" value="NZ_BMZH01000001.1"/>
</dbReference>
<proteinExistence type="predicted"/>
<dbReference type="CDD" id="cd03043">
    <property type="entry name" value="GST_N_1"/>
    <property type="match status" value="1"/>
</dbReference>
<reference evidence="2" key="1">
    <citation type="journal article" date="2014" name="Int. J. Syst. Evol. Microbiol.">
        <title>Complete genome sequence of Corynebacterium casei LMG S-19264T (=DSM 44701T), isolated from a smear-ripened cheese.</title>
        <authorList>
            <consortium name="US DOE Joint Genome Institute (JGI-PGF)"/>
            <person name="Walter F."/>
            <person name="Albersmeier A."/>
            <person name="Kalinowski J."/>
            <person name="Ruckert C."/>
        </authorList>
    </citation>
    <scope>NUCLEOTIDE SEQUENCE</scope>
    <source>
        <strain evidence="2">KCTC 32513</strain>
    </source>
</reference>
<evidence type="ECO:0000313" key="3">
    <source>
        <dbReference type="Proteomes" id="UP000634004"/>
    </source>
</evidence>
<dbReference type="AlphaFoldDB" id="A0A8J3G0V0"/>
<dbReference type="GO" id="GO:0006749">
    <property type="term" value="P:glutathione metabolic process"/>
    <property type="evidence" value="ECO:0007669"/>
    <property type="project" value="TreeGrafter"/>
</dbReference>
<dbReference type="GO" id="GO:0016034">
    <property type="term" value="F:maleylacetoacetate isomerase activity"/>
    <property type="evidence" value="ECO:0007669"/>
    <property type="project" value="TreeGrafter"/>
</dbReference>
<dbReference type="CDD" id="cd03194">
    <property type="entry name" value="GST_C_3"/>
    <property type="match status" value="1"/>
</dbReference>
<dbReference type="Pfam" id="PF13410">
    <property type="entry name" value="GST_C_2"/>
    <property type="match status" value="1"/>
</dbReference>
<accession>A0A8J3G0V0</accession>
<dbReference type="InterPro" id="IPR004045">
    <property type="entry name" value="Glutathione_S-Trfase_N"/>
</dbReference>
<dbReference type="SUPFAM" id="SSF52833">
    <property type="entry name" value="Thioredoxin-like"/>
    <property type="match status" value="1"/>
</dbReference>
<dbReference type="Proteomes" id="UP000634004">
    <property type="component" value="Unassembled WGS sequence"/>
</dbReference>